<sequence>MGVTSQDETVPLSPEFEPEIDPMSDWPRICGKPLYIDVPSGEEKDVLSYVHQVSRPESVSVSSATTPSSSVTANTSGRPSPEQSDRHRANDGGSNSPSRDNLTNTGYNRSNGAPPIQPGNKLFLLLCVNAGPFQIKLDQVELTHVGQDEVLFRHIREAYRKTRGSLTRNPFVVPKAVEYVKFDLIRRYKSGECVGNYETNSIPSQKEVRGGEYAFFPCPPRIGPLPIQSHLFMHSLLNPGDHSGNLAVQQLPKKVGTKLACTSGHMNGHTASTPSSCGWGIYIVEGPNIALVVWLLGAGLLSVFLLTTVWAAVYKDVQAGMGIGQFGLALLALLLTTAVVKESNTLPTIG</sequence>
<gene>
    <name evidence="3" type="ORF">PG991_013365</name>
</gene>
<evidence type="ECO:0000313" key="3">
    <source>
        <dbReference type="EMBL" id="KAK8001143.1"/>
    </source>
</evidence>
<accession>A0ABR1R651</accession>
<proteinExistence type="predicted"/>
<evidence type="ECO:0000256" key="2">
    <source>
        <dbReference type="SAM" id="Phobius"/>
    </source>
</evidence>
<keyword evidence="4" id="KW-1185">Reference proteome</keyword>
<reference evidence="3 4" key="1">
    <citation type="submission" date="2023-01" db="EMBL/GenBank/DDBJ databases">
        <title>Analysis of 21 Apiospora genomes using comparative genomics revels a genus with tremendous synthesis potential of carbohydrate active enzymes and secondary metabolites.</title>
        <authorList>
            <person name="Sorensen T."/>
        </authorList>
    </citation>
    <scope>NUCLEOTIDE SEQUENCE [LARGE SCALE GENOMIC DNA]</scope>
    <source>
        <strain evidence="3 4">CBS 20057</strain>
    </source>
</reference>
<keyword evidence="2" id="KW-0812">Transmembrane</keyword>
<feature type="region of interest" description="Disordered" evidence="1">
    <location>
        <begin position="53"/>
        <end position="114"/>
    </location>
</feature>
<feature type="transmembrane region" description="Helical" evidence="2">
    <location>
        <begin position="291"/>
        <end position="313"/>
    </location>
</feature>
<comment type="caution">
    <text evidence="3">The sequence shown here is derived from an EMBL/GenBank/DDBJ whole genome shotgun (WGS) entry which is preliminary data.</text>
</comment>
<evidence type="ECO:0000313" key="4">
    <source>
        <dbReference type="Proteomes" id="UP001396898"/>
    </source>
</evidence>
<evidence type="ECO:0000256" key="1">
    <source>
        <dbReference type="SAM" id="MobiDB-lite"/>
    </source>
</evidence>
<keyword evidence="2" id="KW-0472">Membrane</keyword>
<protein>
    <submittedName>
        <fullName evidence="3">Uncharacterized protein</fullName>
    </submittedName>
</protein>
<feature type="compositionally biased region" description="Polar residues" evidence="1">
    <location>
        <begin position="92"/>
        <end position="111"/>
    </location>
</feature>
<dbReference type="EMBL" id="JAQQWI010000018">
    <property type="protein sequence ID" value="KAK8001143.1"/>
    <property type="molecule type" value="Genomic_DNA"/>
</dbReference>
<keyword evidence="2" id="KW-1133">Transmembrane helix</keyword>
<dbReference type="Proteomes" id="UP001396898">
    <property type="component" value="Unassembled WGS sequence"/>
</dbReference>
<feature type="region of interest" description="Disordered" evidence="1">
    <location>
        <begin position="1"/>
        <end position="34"/>
    </location>
</feature>
<feature type="transmembrane region" description="Helical" evidence="2">
    <location>
        <begin position="320"/>
        <end position="340"/>
    </location>
</feature>
<feature type="compositionally biased region" description="Low complexity" evidence="1">
    <location>
        <begin position="58"/>
        <end position="76"/>
    </location>
</feature>
<organism evidence="3 4">
    <name type="scientific">Apiospora marii</name>
    <dbReference type="NCBI Taxonomy" id="335849"/>
    <lineage>
        <taxon>Eukaryota</taxon>
        <taxon>Fungi</taxon>
        <taxon>Dikarya</taxon>
        <taxon>Ascomycota</taxon>
        <taxon>Pezizomycotina</taxon>
        <taxon>Sordariomycetes</taxon>
        <taxon>Xylariomycetidae</taxon>
        <taxon>Amphisphaeriales</taxon>
        <taxon>Apiosporaceae</taxon>
        <taxon>Apiospora</taxon>
    </lineage>
</organism>
<name>A0ABR1R651_9PEZI</name>